<reference evidence="2" key="1">
    <citation type="submission" date="2020-03" db="EMBL/GenBank/DDBJ databases">
        <title>The deep terrestrial virosphere.</title>
        <authorList>
            <person name="Holmfeldt K."/>
            <person name="Nilsson E."/>
            <person name="Simone D."/>
            <person name="Lopez-Fernandez M."/>
            <person name="Wu X."/>
            <person name="de Brujin I."/>
            <person name="Lundin D."/>
            <person name="Andersson A."/>
            <person name="Bertilsson S."/>
            <person name="Dopson M."/>
        </authorList>
    </citation>
    <scope>NUCLEOTIDE SEQUENCE</scope>
    <source>
        <strain evidence="2">MM415B00827</strain>
    </source>
</reference>
<organism evidence="2">
    <name type="scientific">viral metagenome</name>
    <dbReference type="NCBI Taxonomy" id="1070528"/>
    <lineage>
        <taxon>unclassified sequences</taxon>
        <taxon>metagenomes</taxon>
        <taxon>organismal metagenomes</taxon>
    </lineage>
</organism>
<evidence type="ECO:0000313" key="2">
    <source>
        <dbReference type="EMBL" id="QJA62087.1"/>
    </source>
</evidence>
<keyword evidence="1" id="KW-1133">Transmembrane helix</keyword>
<proteinExistence type="predicted"/>
<evidence type="ECO:0000256" key="1">
    <source>
        <dbReference type="SAM" id="Phobius"/>
    </source>
</evidence>
<dbReference type="EMBL" id="MT141461">
    <property type="protein sequence ID" value="QJA62087.1"/>
    <property type="molecule type" value="Genomic_DNA"/>
</dbReference>
<keyword evidence="1" id="KW-0472">Membrane</keyword>
<dbReference type="AlphaFoldDB" id="A0A6M3IYJ1"/>
<keyword evidence="1" id="KW-0812">Transmembrane</keyword>
<name>A0A6M3IYJ1_9ZZZZ</name>
<protein>
    <submittedName>
        <fullName evidence="2">Uncharacterized protein</fullName>
    </submittedName>
</protein>
<accession>A0A6M3IYJ1</accession>
<feature type="transmembrane region" description="Helical" evidence="1">
    <location>
        <begin position="6"/>
        <end position="29"/>
    </location>
</feature>
<sequence length="125" mass="13474">MALTMGELIGIGSLVLLVLVNAFLVVFGYGKLNQKTKSLVDGQTEQKTRLKDIGERVTINSATLIALSEHVKGINGHLQEQGSTLLIACKDIGALQIGRATNETRIINLEHRMGSARTRSTDGKC</sequence>
<gene>
    <name evidence="2" type="ORF">MM415B00827_0033</name>
</gene>